<evidence type="ECO:0000313" key="3">
    <source>
        <dbReference type="Proteomes" id="UP000060071"/>
    </source>
</evidence>
<accession>A0ABN4K940</accession>
<keyword evidence="3" id="KW-1185">Reference proteome</keyword>
<evidence type="ECO:0000313" key="2">
    <source>
        <dbReference type="EMBL" id="ALW89621.1"/>
    </source>
</evidence>
<protein>
    <submittedName>
        <fullName evidence="2">Uncharacterized protein</fullName>
    </submittedName>
</protein>
<feature type="compositionally biased region" description="Polar residues" evidence="1">
    <location>
        <begin position="105"/>
        <end position="114"/>
    </location>
</feature>
<gene>
    <name evidence="2" type="ORF">AUC44_12530</name>
</gene>
<organism evidence="2 3">
    <name type="scientific">Deinococcus actinosclerus</name>
    <dbReference type="NCBI Taxonomy" id="1768108"/>
    <lineage>
        <taxon>Bacteria</taxon>
        <taxon>Thermotogati</taxon>
        <taxon>Deinococcota</taxon>
        <taxon>Deinococci</taxon>
        <taxon>Deinococcales</taxon>
        <taxon>Deinococcaceae</taxon>
        <taxon>Deinococcus</taxon>
    </lineage>
</organism>
<dbReference type="Proteomes" id="UP000060071">
    <property type="component" value="Chromosome"/>
</dbReference>
<feature type="region of interest" description="Disordered" evidence="1">
    <location>
        <begin position="86"/>
        <end position="114"/>
    </location>
</feature>
<dbReference type="EMBL" id="CP013910">
    <property type="protein sequence ID" value="ALW89621.1"/>
    <property type="molecule type" value="Genomic_DNA"/>
</dbReference>
<sequence length="114" mass="12141">MNTTDLIANAQDALTLIEGADVHVRGQDMPADPDRLIVLDLITSRRLGDYDSAGRMVTLQVNTFGLTIEAALALADEARDALTAADWHEAGSARPTPTADGDTLSGITQDYTRS</sequence>
<name>A0ABN4K940_9DEIO</name>
<evidence type="ECO:0000256" key="1">
    <source>
        <dbReference type="SAM" id="MobiDB-lite"/>
    </source>
</evidence>
<reference evidence="2 3" key="1">
    <citation type="submission" date="2015-12" db="EMBL/GenBank/DDBJ databases">
        <authorList>
            <person name="Kim M.K."/>
            <person name="Srinivasan S."/>
            <person name="Lee J.-J."/>
            <person name="Kim K."/>
        </authorList>
    </citation>
    <scope>NUCLEOTIDE SEQUENCE [LARGE SCALE GENOMIC DNA]</scope>
    <source>
        <strain evidence="2 3">BM2</strain>
    </source>
</reference>
<dbReference type="RefSeq" id="WP_062159055.1">
    <property type="nucleotide sequence ID" value="NZ_CP013910.1"/>
</dbReference>
<proteinExistence type="predicted"/>